<accession>A0A1S7LC62</accession>
<organism evidence="2">
    <name type="scientific">Magnetococcus massalia (strain MO-1)</name>
    <dbReference type="NCBI Taxonomy" id="451514"/>
    <lineage>
        <taxon>Bacteria</taxon>
        <taxon>Pseudomonadati</taxon>
        <taxon>Pseudomonadota</taxon>
        <taxon>Magnetococcia</taxon>
        <taxon>Magnetococcales</taxon>
        <taxon>Magnetococcaceae</taxon>
        <taxon>Magnetococcus</taxon>
    </lineage>
</organism>
<sequence>MHLARTTPVKSLALAFTTALCLMHGQALAFSQNQDMNQQAKDKAPANKAMIALDRHVFAGIAAEKCAAKAYDAKAHQAAQLSIRERAVTAVDVAFPEVKRASVVMDINDRLGKLTTYAEAWIAEKGCDNHKVKDWLTRYHNSKQQATK</sequence>
<feature type="signal peptide" evidence="1">
    <location>
        <begin position="1"/>
        <end position="29"/>
    </location>
</feature>
<dbReference type="AlphaFoldDB" id="A0A1S7LC62"/>
<proteinExistence type="predicted"/>
<dbReference type="EMBL" id="LO017727">
    <property type="protein sequence ID" value="CRH04312.1"/>
    <property type="molecule type" value="Genomic_DNA"/>
</dbReference>
<name>A0A1S7LC62_MAGMO</name>
<gene>
    <name evidence="2" type="ORF">MAGMO_0096</name>
</gene>
<reference evidence="2" key="1">
    <citation type="submission" date="2015-04" db="EMBL/GenBank/DDBJ databases">
        <authorList>
            <person name="Syromyatnikov M.Y."/>
            <person name="Popov V.N."/>
        </authorList>
    </citation>
    <scope>NUCLEOTIDE SEQUENCE</scope>
    <source>
        <strain evidence="2">MO-1</strain>
    </source>
</reference>
<evidence type="ECO:0000313" key="2">
    <source>
        <dbReference type="EMBL" id="CRH04312.1"/>
    </source>
</evidence>
<protein>
    <submittedName>
        <fullName evidence="2">Uncharacterized protein</fullName>
    </submittedName>
</protein>
<feature type="chain" id="PRO_5012661647" evidence="1">
    <location>
        <begin position="30"/>
        <end position="148"/>
    </location>
</feature>
<keyword evidence="1" id="KW-0732">Signal</keyword>
<evidence type="ECO:0000256" key="1">
    <source>
        <dbReference type="SAM" id="SignalP"/>
    </source>
</evidence>